<dbReference type="Gene3D" id="3.40.1620.10">
    <property type="entry name" value="YefM-like domain"/>
    <property type="match status" value="1"/>
</dbReference>
<protein>
    <recommendedName>
        <fullName evidence="2">Antitoxin</fullName>
    </recommendedName>
</protein>
<proteinExistence type="inferred from homology"/>
<dbReference type="Proteomes" id="UP000294721">
    <property type="component" value="Unassembled WGS sequence"/>
</dbReference>
<dbReference type="NCBIfam" id="TIGR01552">
    <property type="entry name" value="phd_fam"/>
    <property type="match status" value="1"/>
</dbReference>
<dbReference type="SUPFAM" id="SSF143120">
    <property type="entry name" value="YefM-like"/>
    <property type="match status" value="1"/>
</dbReference>
<evidence type="ECO:0000256" key="2">
    <source>
        <dbReference type="RuleBase" id="RU362080"/>
    </source>
</evidence>
<evidence type="ECO:0000313" key="4">
    <source>
        <dbReference type="EMBL" id="TCP10200.1"/>
    </source>
</evidence>
<name>A0AAE9GYY5_9NEIS</name>
<reference evidence="5" key="3">
    <citation type="journal article" date="2022" name="Res Sq">
        <title>Evolution of multicellular longitudinally dividing oral cavity symbionts (Neisseriaceae).</title>
        <authorList>
            <person name="Nyongesa S."/>
            <person name="Weber P."/>
            <person name="Bernet E."/>
            <person name="Pullido F."/>
            <person name="Nieckarz M."/>
            <person name="Delaby M."/>
            <person name="Nieves C."/>
            <person name="Viehboeck T."/>
            <person name="Krause N."/>
            <person name="Rivera-Millot A."/>
            <person name="Nakamura A."/>
            <person name="Vischer N."/>
            <person name="VanNieuwenhze M."/>
            <person name="Brun Y."/>
            <person name="Cava F."/>
            <person name="Bulgheresi S."/>
            <person name="Veyrier F."/>
        </authorList>
    </citation>
    <scope>NUCLEOTIDE SEQUENCE</scope>
    <source>
        <strain evidence="5">1258/02</strain>
    </source>
</reference>
<evidence type="ECO:0000313" key="6">
    <source>
        <dbReference type="Proteomes" id="UP000294721"/>
    </source>
</evidence>
<gene>
    <name evidence="4" type="ORF">EV680_10298</name>
    <name evidence="5" type="ORF">LVJ78_05345</name>
</gene>
<dbReference type="InterPro" id="IPR006442">
    <property type="entry name" value="Antitoxin_Phd/YefM"/>
</dbReference>
<reference evidence="5" key="2">
    <citation type="submission" date="2021-12" db="EMBL/GenBank/DDBJ databases">
        <authorList>
            <person name="Veyrier F.J."/>
        </authorList>
    </citation>
    <scope>NUCLEOTIDE SEQUENCE</scope>
    <source>
        <strain evidence="5">1258/02</strain>
    </source>
</reference>
<organism evidence="5 7">
    <name type="scientific">Uruburuella suis</name>
    <dbReference type="NCBI Taxonomy" id="252130"/>
    <lineage>
        <taxon>Bacteria</taxon>
        <taxon>Pseudomonadati</taxon>
        <taxon>Pseudomonadota</taxon>
        <taxon>Betaproteobacteria</taxon>
        <taxon>Neisseriales</taxon>
        <taxon>Neisseriaceae</taxon>
        <taxon>Uruburuella</taxon>
    </lineage>
</organism>
<evidence type="ECO:0000256" key="3">
    <source>
        <dbReference type="SAM" id="MobiDB-lite"/>
    </source>
</evidence>
<dbReference type="Proteomes" id="UP000829756">
    <property type="component" value="Chromosome"/>
</dbReference>
<comment type="similarity">
    <text evidence="1 2">Belongs to the phD/YefM antitoxin family.</text>
</comment>
<dbReference type="Pfam" id="PF02604">
    <property type="entry name" value="PhdYeFM_antitox"/>
    <property type="match status" value="1"/>
</dbReference>
<reference evidence="4 6" key="1">
    <citation type="submission" date="2019-03" db="EMBL/GenBank/DDBJ databases">
        <title>Genomic Encyclopedia of Type Strains, Phase IV (KMG-IV): sequencing the most valuable type-strain genomes for metagenomic binning, comparative biology and taxonomic classification.</title>
        <authorList>
            <person name="Goeker M."/>
        </authorList>
    </citation>
    <scope>NUCLEOTIDE SEQUENCE [LARGE SCALE GENOMIC DNA]</scope>
    <source>
        <strain evidence="4 6">DSM 17474</strain>
    </source>
</reference>
<dbReference type="EMBL" id="CP091507">
    <property type="protein sequence ID" value="UOO80423.1"/>
    <property type="molecule type" value="Genomic_DNA"/>
</dbReference>
<comment type="function">
    <text evidence="2">Antitoxin component of a type II toxin-antitoxin (TA) system.</text>
</comment>
<dbReference type="RefSeq" id="WP_132952447.1">
    <property type="nucleotide sequence ID" value="NZ_CP091507.1"/>
</dbReference>
<feature type="compositionally biased region" description="Polar residues" evidence="3">
    <location>
        <begin position="1"/>
        <end position="15"/>
    </location>
</feature>
<sequence length="91" mass="10149">MPYTMNSREFNQHTNRAQKEADKAPVFITNRGRLVHVLLSYADYQKLAGKPQSALEALTAAPALAEAMADIELDIPPRSTAHRRPVEFGED</sequence>
<keyword evidence="6" id="KW-1185">Reference proteome</keyword>
<dbReference type="KEGG" id="usu:LVJ78_05345"/>
<evidence type="ECO:0000313" key="7">
    <source>
        <dbReference type="Proteomes" id="UP000829756"/>
    </source>
</evidence>
<accession>A0AAE9GYY5</accession>
<feature type="region of interest" description="Disordered" evidence="3">
    <location>
        <begin position="1"/>
        <end position="24"/>
    </location>
</feature>
<dbReference type="InterPro" id="IPR036165">
    <property type="entry name" value="YefM-like_sf"/>
</dbReference>
<dbReference type="AlphaFoldDB" id="A0AAE9GYY5"/>
<evidence type="ECO:0000256" key="1">
    <source>
        <dbReference type="ARBA" id="ARBA00009981"/>
    </source>
</evidence>
<evidence type="ECO:0000313" key="5">
    <source>
        <dbReference type="EMBL" id="UOO80423.1"/>
    </source>
</evidence>
<dbReference type="EMBL" id="SLXE01000002">
    <property type="protein sequence ID" value="TCP10200.1"/>
    <property type="molecule type" value="Genomic_DNA"/>
</dbReference>